<dbReference type="RefSeq" id="WP_157198326.1">
    <property type="nucleotide sequence ID" value="NZ_AP019778.1"/>
</dbReference>
<evidence type="ECO:0008006" key="4">
    <source>
        <dbReference type="Google" id="ProtNLM"/>
    </source>
</evidence>
<keyword evidence="3" id="KW-1185">Reference proteome</keyword>
<keyword evidence="1" id="KW-0732">Signal</keyword>
<evidence type="ECO:0000313" key="2">
    <source>
        <dbReference type="EMBL" id="OAI24166.1"/>
    </source>
</evidence>
<organism evidence="2 3">
    <name type="scientific">Methylomonas koyamae</name>
    <dbReference type="NCBI Taxonomy" id="702114"/>
    <lineage>
        <taxon>Bacteria</taxon>
        <taxon>Pseudomonadati</taxon>
        <taxon>Pseudomonadota</taxon>
        <taxon>Gammaproteobacteria</taxon>
        <taxon>Methylococcales</taxon>
        <taxon>Methylococcaceae</taxon>
        <taxon>Methylomonas</taxon>
    </lineage>
</organism>
<feature type="signal peptide" evidence="1">
    <location>
        <begin position="1"/>
        <end position="19"/>
    </location>
</feature>
<gene>
    <name evidence="2" type="ORF">A1356_15895</name>
</gene>
<name>A0AA91DBF3_9GAMM</name>
<evidence type="ECO:0000313" key="3">
    <source>
        <dbReference type="Proteomes" id="UP000077734"/>
    </source>
</evidence>
<feature type="chain" id="PRO_5041734490" description="Lipoprotein" evidence="1">
    <location>
        <begin position="20"/>
        <end position="212"/>
    </location>
</feature>
<evidence type="ECO:0000256" key="1">
    <source>
        <dbReference type="SAM" id="SignalP"/>
    </source>
</evidence>
<proteinExistence type="predicted"/>
<accession>A0AA91DBF3</accession>
<dbReference type="AlphaFoldDB" id="A0AA91DBF3"/>
<dbReference type="Proteomes" id="UP000077734">
    <property type="component" value="Unassembled WGS sequence"/>
</dbReference>
<dbReference type="EMBL" id="LUUL01000093">
    <property type="protein sequence ID" value="OAI24166.1"/>
    <property type="molecule type" value="Genomic_DNA"/>
</dbReference>
<comment type="caution">
    <text evidence="2">The sequence shown here is derived from an EMBL/GenBank/DDBJ whole genome shotgun (WGS) entry which is preliminary data.</text>
</comment>
<sequence length="212" mass="24258">MRSKACVLFGLLASTGLNGCATHIALKPDADDRAKKYVACREEADSLYAVTPRYPTLSRYPWRAYSPNTPAFRFNMGDTLDDGDLDVAAVGKLPCFRQSPPPGVELDERIWGQILREREFLTAGEYFQMWKLCGGGKKYQFLDECPQYQIRADLCQDQGRNCKLDMTDLTDENRKIAMNAYLRSWLVKTLRKEGRIDDKGRIIRGNRPNYLQ</sequence>
<reference evidence="2 3" key="1">
    <citation type="submission" date="2016-03" db="EMBL/GenBank/DDBJ databases">
        <authorList>
            <person name="Heylen K."/>
            <person name="De Vos P."/>
            <person name="Vekeman B."/>
        </authorList>
    </citation>
    <scope>NUCLEOTIDE SEQUENCE [LARGE SCALE GENOMIC DNA]</scope>
    <source>
        <strain evidence="2 3">R-49807</strain>
    </source>
</reference>
<protein>
    <recommendedName>
        <fullName evidence="4">Lipoprotein</fullName>
    </recommendedName>
</protein>